<dbReference type="PANTHER" id="PTHR21600:SF44">
    <property type="entry name" value="RIBOSOMAL LARGE SUBUNIT PSEUDOURIDINE SYNTHASE D"/>
    <property type="match status" value="1"/>
</dbReference>
<feature type="domain" description="Pseudouridine synthase RsuA/RluA-like" evidence="6">
    <location>
        <begin position="79"/>
        <end position="227"/>
    </location>
</feature>
<organism evidence="7 8">
    <name type="scientific">Arcobacter caeni</name>
    <dbReference type="NCBI Taxonomy" id="1912877"/>
    <lineage>
        <taxon>Bacteria</taxon>
        <taxon>Pseudomonadati</taxon>
        <taxon>Campylobacterota</taxon>
        <taxon>Epsilonproteobacteria</taxon>
        <taxon>Campylobacterales</taxon>
        <taxon>Arcobacteraceae</taxon>
        <taxon>Arcobacter</taxon>
    </lineage>
</organism>
<dbReference type="GO" id="GO:0140098">
    <property type="term" value="F:catalytic activity, acting on RNA"/>
    <property type="evidence" value="ECO:0007669"/>
    <property type="project" value="UniProtKB-ARBA"/>
</dbReference>
<evidence type="ECO:0000256" key="3">
    <source>
        <dbReference type="ARBA" id="ARBA00023235"/>
    </source>
</evidence>
<comment type="catalytic activity">
    <reaction evidence="1">
        <text>a uridine in RNA = a pseudouridine in RNA</text>
        <dbReference type="Rhea" id="RHEA:48348"/>
        <dbReference type="Rhea" id="RHEA-COMP:12068"/>
        <dbReference type="Rhea" id="RHEA-COMP:12069"/>
        <dbReference type="ChEBI" id="CHEBI:65314"/>
        <dbReference type="ChEBI" id="CHEBI:65315"/>
    </reaction>
</comment>
<comment type="similarity">
    <text evidence="2">Belongs to the pseudouridine synthase RluA family.</text>
</comment>
<dbReference type="AlphaFoldDB" id="A0A363CXZ3"/>
<keyword evidence="3" id="KW-0413">Isomerase</keyword>
<dbReference type="GO" id="GO:0009982">
    <property type="term" value="F:pseudouridine synthase activity"/>
    <property type="evidence" value="ECO:0007669"/>
    <property type="project" value="InterPro"/>
</dbReference>
<dbReference type="CDD" id="cd02869">
    <property type="entry name" value="PseudoU_synth_RluA_like"/>
    <property type="match status" value="1"/>
</dbReference>
<dbReference type="InterPro" id="IPR050188">
    <property type="entry name" value="RluA_PseudoU_synthase"/>
</dbReference>
<accession>A0A363CXZ3</accession>
<dbReference type="PROSITE" id="PS01129">
    <property type="entry name" value="PSI_RLU"/>
    <property type="match status" value="1"/>
</dbReference>
<evidence type="ECO:0000256" key="2">
    <source>
        <dbReference type="ARBA" id="ARBA00010876"/>
    </source>
</evidence>
<dbReference type="InterPro" id="IPR020103">
    <property type="entry name" value="PsdUridine_synth_cat_dom_sf"/>
</dbReference>
<proteinExistence type="inferred from homology"/>
<dbReference type="OrthoDB" id="128480at2"/>
<evidence type="ECO:0000256" key="1">
    <source>
        <dbReference type="ARBA" id="ARBA00000073"/>
    </source>
</evidence>
<evidence type="ECO:0000259" key="6">
    <source>
        <dbReference type="Pfam" id="PF00849"/>
    </source>
</evidence>
<dbReference type="InterPro" id="IPR006145">
    <property type="entry name" value="PsdUridine_synth_RsuA/RluA"/>
</dbReference>
<evidence type="ECO:0000313" key="7">
    <source>
        <dbReference type="EMBL" id="PUE63958.1"/>
    </source>
</evidence>
<gene>
    <name evidence="7" type="ORF">B0174_08890</name>
</gene>
<protein>
    <recommendedName>
        <fullName evidence="4">RNA pseudouridylate synthase</fullName>
    </recommendedName>
    <alternativeName>
        <fullName evidence="5">RNA-uridine isomerase</fullName>
    </alternativeName>
</protein>
<dbReference type="SUPFAM" id="SSF55120">
    <property type="entry name" value="Pseudouridine synthase"/>
    <property type="match status" value="1"/>
</dbReference>
<comment type="caution">
    <text evidence="7">The sequence shown here is derived from an EMBL/GenBank/DDBJ whole genome shotgun (WGS) entry which is preliminary data.</text>
</comment>
<dbReference type="GO" id="GO:0000455">
    <property type="term" value="P:enzyme-directed rRNA pseudouridine synthesis"/>
    <property type="evidence" value="ECO:0007669"/>
    <property type="project" value="TreeGrafter"/>
</dbReference>
<dbReference type="Gene3D" id="3.30.2350.10">
    <property type="entry name" value="Pseudouridine synthase"/>
    <property type="match status" value="1"/>
</dbReference>
<evidence type="ECO:0000313" key="8">
    <source>
        <dbReference type="Proteomes" id="UP000251135"/>
    </source>
</evidence>
<dbReference type="Pfam" id="PF00849">
    <property type="entry name" value="PseudoU_synth_2"/>
    <property type="match status" value="1"/>
</dbReference>
<name>A0A363CXZ3_9BACT</name>
<keyword evidence="8" id="KW-1185">Reference proteome</keyword>
<evidence type="ECO:0000256" key="5">
    <source>
        <dbReference type="ARBA" id="ARBA00033164"/>
    </source>
</evidence>
<evidence type="ECO:0000256" key="4">
    <source>
        <dbReference type="ARBA" id="ARBA00031870"/>
    </source>
</evidence>
<dbReference type="Proteomes" id="UP000251135">
    <property type="component" value="Unassembled WGS sequence"/>
</dbReference>
<dbReference type="EMBL" id="MUXE01000012">
    <property type="protein sequence ID" value="PUE63958.1"/>
    <property type="molecule type" value="Genomic_DNA"/>
</dbReference>
<dbReference type="RefSeq" id="WP_108559829.1">
    <property type="nucleotide sequence ID" value="NZ_MUXE01000012.1"/>
</dbReference>
<dbReference type="InterPro" id="IPR006224">
    <property type="entry name" value="PsdUridine_synth_RluA-like_CS"/>
</dbReference>
<reference evidence="7 8" key="1">
    <citation type="submission" date="2017-02" db="EMBL/GenBank/DDBJ databases">
        <title>Arcobacter caeni sp. nov, a new Arcobacter species isolated from reclaimed water.</title>
        <authorList>
            <person name="Figueras M.J."/>
            <person name="Perez-Cataluna A."/>
            <person name="Salas-Masso N."/>
        </authorList>
    </citation>
    <scope>NUCLEOTIDE SEQUENCE [LARGE SCALE GENOMIC DNA]</scope>
    <source>
        <strain evidence="7 8">RW17-10</strain>
    </source>
</reference>
<dbReference type="GO" id="GO:0003723">
    <property type="term" value="F:RNA binding"/>
    <property type="evidence" value="ECO:0007669"/>
    <property type="project" value="InterPro"/>
</dbReference>
<sequence>MPYIKKEFKTIKGKKIEEFLTQDILIDSKLLLSLLEKGKITDENNTRLQKNQLIKSEYIYITIFIAITKGLKPIFDSFHFAIFDKPSGIMVHPSSHQLNIYTLLDEIKYQFGEKGSLVHRIDAETSGLVLVSKNAFSDMILKNMFEEKLYIKKYQALVDGEIKEELIINSPITNDTGLIKLKMKTDLKGKESTTIIKPISYNKEKNQTLVEAIPQTGRQHQIRVHLNSIGHKIVGDPLYGVSESFANDFLNNKISQEKREEITKAKRLVLQANYLEFEFLDTKYMICSKQNLMD</sequence>
<dbReference type="PANTHER" id="PTHR21600">
    <property type="entry name" value="MITOCHONDRIAL RNA PSEUDOURIDINE SYNTHASE"/>
    <property type="match status" value="1"/>
</dbReference>